<keyword evidence="2" id="KW-1133">Transmembrane helix</keyword>
<dbReference type="OrthoDB" id="10654338at2759"/>
<dbReference type="InParanoid" id="A0A7M7HPM7"/>
<protein>
    <submittedName>
        <fullName evidence="4">Uncharacterized protein</fullName>
    </submittedName>
</protein>
<keyword evidence="2" id="KW-0472">Membrane</keyword>
<feature type="signal peptide" evidence="3">
    <location>
        <begin position="1"/>
        <end position="23"/>
    </location>
</feature>
<keyword evidence="2" id="KW-0812">Transmembrane</keyword>
<dbReference type="EnsemblMetazoa" id="XM_011681380">
    <property type="protein sequence ID" value="XP_011679682"/>
    <property type="gene ID" value="LOC105445620"/>
</dbReference>
<evidence type="ECO:0000313" key="5">
    <source>
        <dbReference type="Proteomes" id="UP000007110"/>
    </source>
</evidence>
<dbReference type="GeneID" id="105445620"/>
<evidence type="ECO:0000256" key="3">
    <source>
        <dbReference type="SAM" id="SignalP"/>
    </source>
</evidence>
<reference evidence="4" key="2">
    <citation type="submission" date="2021-01" db="UniProtKB">
        <authorList>
            <consortium name="EnsemblMetazoa"/>
        </authorList>
    </citation>
    <scope>IDENTIFICATION</scope>
</reference>
<dbReference type="Proteomes" id="UP000007110">
    <property type="component" value="Unassembled WGS sequence"/>
</dbReference>
<name>A0A7M7HPM7_STRPU</name>
<evidence type="ECO:0000256" key="1">
    <source>
        <dbReference type="SAM" id="MobiDB-lite"/>
    </source>
</evidence>
<reference evidence="5" key="1">
    <citation type="submission" date="2015-02" db="EMBL/GenBank/DDBJ databases">
        <title>Genome sequencing for Strongylocentrotus purpuratus.</title>
        <authorList>
            <person name="Murali S."/>
            <person name="Liu Y."/>
            <person name="Vee V."/>
            <person name="English A."/>
            <person name="Wang M."/>
            <person name="Skinner E."/>
            <person name="Han Y."/>
            <person name="Muzny D.M."/>
            <person name="Worley K.C."/>
            <person name="Gibbs R.A."/>
        </authorList>
    </citation>
    <scope>NUCLEOTIDE SEQUENCE</scope>
</reference>
<proteinExistence type="predicted"/>
<evidence type="ECO:0000256" key="2">
    <source>
        <dbReference type="SAM" id="Phobius"/>
    </source>
</evidence>
<feature type="chain" id="PRO_5029560461" evidence="3">
    <location>
        <begin position="24"/>
        <end position="292"/>
    </location>
</feature>
<organism evidence="4 5">
    <name type="scientific">Strongylocentrotus purpuratus</name>
    <name type="common">Purple sea urchin</name>
    <dbReference type="NCBI Taxonomy" id="7668"/>
    <lineage>
        <taxon>Eukaryota</taxon>
        <taxon>Metazoa</taxon>
        <taxon>Echinodermata</taxon>
        <taxon>Eleutherozoa</taxon>
        <taxon>Echinozoa</taxon>
        <taxon>Echinoidea</taxon>
        <taxon>Euechinoidea</taxon>
        <taxon>Echinacea</taxon>
        <taxon>Camarodonta</taxon>
        <taxon>Echinidea</taxon>
        <taxon>Strongylocentrotidae</taxon>
        <taxon>Strongylocentrotus</taxon>
    </lineage>
</organism>
<dbReference type="AlphaFoldDB" id="A0A7M7HPM7"/>
<evidence type="ECO:0000313" key="4">
    <source>
        <dbReference type="EnsemblMetazoa" id="XP_011679682"/>
    </source>
</evidence>
<dbReference type="KEGG" id="spu:105445620"/>
<feature type="region of interest" description="Disordered" evidence="1">
    <location>
        <begin position="22"/>
        <end position="107"/>
    </location>
</feature>
<keyword evidence="5" id="KW-1185">Reference proteome</keyword>
<feature type="transmembrane region" description="Helical" evidence="2">
    <location>
        <begin position="140"/>
        <end position="163"/>
    </location>
</feature>
<accession>A0A7M7HPM7</accession>
<sequence length="292" mass="31485">MKLFGVVILLLLVVSTNMSGASADTDDGMASTPFTPLSSPYPGTHPRQSTIRFPSKPTKSTRTLNYVKTSPRTVFETGTSGTTARTPTPSRPSTPKPKPSRRVTPTQSLCVTSSNTLATTLPLIYQSSLSPQSGRYVNSAALALGMILVISYLVFILIGFLVYRRLRKPDLVAQKATDVESKGSGFPQAPSSNPTYVNTISSTKSTAVQRSKEKVCPLPEQTNKPQVDVGGYTALLPSKVGDQPEDDGYELVETIHPSRKPNLKVLKLGQKVIPDGIQKSVVRQQGTIYSNC</sequence>
<feature type="compositionally biased region" description="Polar residues" evidence="1">
    <location>
        <begin position="46"/>
        <end position="72"/>
    </location>
</feature>
<feature type="compositionally biased region" description="Low complexity" evidence="1">
    <location>
        <begin position="77"/>
        <end position="88"/>
    </location>
</feature>
<keyword evidence="3" id="KW-0732">Signal</keyword>
<dbReference type="RefSeq" id="XP_011679682.1">
    <property type="nucleotide sequence ID" value="XM_011681380.2"/>
</dbReference>